<evidence type="ECO:0000313" key="9">
    <source>
        <dbReference type="EMBL" id="MRX72616.1"/>
    </source>
</evidence>
<dbReference type="InterPro" id="IPR003004">
    <property type="entry name" value="GspF/PilC"/>
</dbReference>
<dbReference type="Proteomes" id="UP000448867">
    <property type="component" value="Unassembled WGS sequence"/>
</dbReference>
<comment type="similarity">
    <text evidence="2">Belongs to the GSP F family.</text>
</comment>
<dbReference type="PANTHER" id="PTHR30012">
    <property type="entry name" value="GENERAL SECRETION PATHWAY PROTEIN"/>
    <property type="match status" value="1"/>
</dbReference>
<keyword evidence="10" id="KW-1185">Reference proteome</keyword>
<sequence length="343" mass="39520">MKNKNWKIAEQAHFLDKLSSLLQQGYSVSEALYFISIHLQPLHRKDVVHMISSLKQGSTLLQAFQELGFHRDVLSYLYFAEQHGDMEFALSESSSLLARRVQHKEKISRVLRYPILLLFVMGAILYVVELVVAPQFHEMYETMNITPSIFSTMLTVMFKVLKYSVFIIAAGALAGLVYYFLYLRKIKGTRRMDILLKVPFVKRTYNHLFTYYFSLQLSSLLKGGLSIYEALTVFKDQNLLPSYGDEAAYFIAGLSRGESFEMLLKGRKYYLAEIAEVVAHGQANGRLHRELYTYSQMLIDSFETKVVKLTSVIQPAAYIFIGATVLMVYLSMMMPMYQMMNHI</sequence>
<accession>A0A7X2IZF5</accession>
<dbReference type="InterPro" id="IPR018076">
    <property type="entry name" value="T2SS_GspF_dom"/>
</dbReference>
<dbReference type="Pfam" id="PF00482">
    <property type="entry name" value="T2SSF"/>
    <property type="match status" value="2"/>
</dbReference>
<organism evidence="9 10">
    <name type="scientific">Metabacillus lacus</name>
    <dbReference type="NCBI Taxonomy" id="1983721"/>
    <lineage>
        <taxon>Bacteria</taxon>
        <taxon>Bacillati</taxon>
        <taxon>Bacillota</taxon>
        <taxon>Bacilli</taxon>
        <taxon>Bacillales</taxon>
        <taxon>Bacillaceae</taxon>
        <taxon>Metabacillus</taxon>
    </lineage>
</organism>
<feature type="domain" description="Type II secretion system protein GspF" evidence="8">
    <location>
        <begin position="14"/>
        <end position="132"/>
    </location>
</feature>
<dbReference type="Gene3D" id="1.20.81.30">
    <property type="entry name" value="Type II secretion system (T2SS), domain F"/>
    <property type="match status" value="2"/>
</dbReference>
<comment type="caution">
    <text evidence="9">The sequence shown here is derived from an EMBL/GenBank/DDBJ whole genome shotgun (WGS) entry which is preliminary data.</text>
</comment>
<name>A0A7X2IZF5_9BACI</name>
<dbReference type="OrthoDB" id="1638902at2"/>
<keyword evidence="5 7" id="KW-1133">Transmembrane helix</keyword>
<dbReference type="RefSeq" id="WP_154307778.1">
    <property type="nucleotide sequence ID" value="NZ_WKKI01000018.1"/>
</dbReference>
<evidence type="ECO:0000256" key="1">
    <source>
        <dbReference type="ARBA" id="ARBA00004651"/>
    </source>
</evidence>
<dbReference type="NCBIfam" id="NF041012">
    <property type="entry name" value="T4P_ComGB"/>
    <property type="match status" value="1"/>
</dbReference>
<keyword evidence="4 7" id="KW-0812">Transmembrane</keyword>
<dbReference type="GO" id="GO:0005886">
    <property type="term" value="C:plasma membrane"/>
    <property type="evidence" value="ECO:0007669"/>
    <property type="project" value="UniProtKB-SubCell"/>
</dbReference>
<feature type="transmembrane region" description="Helical" evidence="7">
    <location>
        <begin position="110"/>
        <end position="133"/>
    </location>
</feature>
<dbReference type="AlphaFoldDB" id="A0A7X2IZF5"/>
<gene>
    <name evidence="9" type="ORF">GJU40_10700</name>
</gene>
<feature type="transmembrane region" description="Helical" evidence="7">
    <location>
        <begin position="317"/>
        <end position="337"/>
    </location>
</feature>
<evidence type="ECO:0000256" key="2">
    <source>
        <dbReference type="ARBA" id="ARBA00005745"/>
    </source>
</evidence>
<dbReference type="InterPro" id="IPR047692">
    <property type="entry name" value="T4P_ComGB"/>
</dbReference>
<protein>
    <recommendedName>
        <fullName evidence="8">Type II secretion system protein GspF domain-containing protein</fullName>
    </recommendedName>
</protein>
<dbReference type="PRINTS" id="PR00812">
    <property type="entry name" value="BCTERIALGSPF"/>
</dbReference>
<keyword evidence="3" id="KW-1003">Cell membrane</keyword>
<feature type="transmembrane region" description="Helical" evidence="7">
    <location>
        <begin position="163"/>
        <end position="182"/>
    </location>
</feature>
<proteinExistence type="inferred from homology"/>
<evidence type="ECO:0000259" key="8">
    <source>
        <dbReference type="Pfam" id="PF00482"/>
    </source>
</evidence>
<evidence type="ECO:0000256" key="7">
    <source>
        <dbReference type="SAM" id="Phobius"/>
    </source>
</evidence>
<keyword evidence="6 7" id="KW-0472">Membrane</keyword>
<reference evidence="9 10" key="1">
    <citation type="submission" date="2019-11" db="EMBL/GenBank/DDBJ databases">
        <title>Bacillus lacus genome.</title>
        <authorList>
            <person name="Allen C.J."/>
            <person name="Newman J.D."/>
        </authorList>
    </citation>
    <scope>NUCLEOTIDE SEQUENCE [LARGE SCALE GENOMIC DNA]</scope>
    <source>
        <strain evidence="9 10">KCTC 33946</strain>
    </source>
</reference>
<feature type="domain" description="Type II secretion system protein GspF" evidence="8">
    <location>
        <begin position="213"/>
        <end position="335"/>
    </location>
</feature>
<evidence type="ECO:0000256" key="5">
    <source>
        <dbReference type="ARBA" id="ARBA00022989"/>
    </source>
</evidence>
<evidence type="ECO:0000256" key="6">
    <source>
        <dbReference type="ARBA" id="ARBA00023136"/>
    </source>
</evidence>
<dbReference type="InterPro" id="IPR042094">
    <property type="entry name" value="T2SS_GspF_sf"/>
</dbReference>
<comment type="subcellular location">
    <subcellularLocation>
        <location evidence="1">Cell membrane</location>
        <topology evidence="1">Multi-pass membrane protein</topology>
    </subcellularLocation>
</comment>
<evidence type="ECO:0000256" key="4">
    <source>
        <dbReference type="ARBA" id="ARBA00022692"/>
    </source>
</evidence>
<dbReference type="PANTHER" id="PTHR30012:SF0">
    <property type="entry name" value="TYPE II SECRETION SYSTEM PROTEIN F-RELATED"/>
    <property type="match status" value="1"/>
</dbReference>
<dbReference type="EMBL" id="WKKI01000018">
    <property type="protein sequence ID" value="MRX72616.1"/>
    <property type="molecule type" value="Genomic_DNA"/>
</dbReference>
<evidence type="ECO:0000313" key="10">
    <source>
        <dbReference type="Proteomes" id="UP000448867"/>
    </source>
</evidence>
<evidence type="ECO:0000256" key="3">
    <source>
        <dbReference type="ARBA" id="ARBA00022475"/>
    </source>
</evidence>